<gene>
    <name evidence="2" type="ORF">HH800_05790</name>
</gene>
<name>A0A6M4G3E0_SPHYA</name>
<organism evidence="2 3">
    <name type="scientific">Sphingobium yanoikuyae</name>
    <name type="common">Sphingomonas yanoikuyae</name>
    <dbReference type="NCBI Taxonomy" id="13690"/>
    <lineage>
        <taxon>Bacteria</taxon>
        <taxon>Pseudomonadati</taxon>
        <taxon>Pseudomonadota</taxon>
        <taxon>Alphaproteobacteria</taxon>
        <taxon>Sphingomonadales</taxon>
        <taxon>Sphingomonadaceae</taxon>
        <taxon>Sphingobium</taxon>
    </lineage>
</organism>
<sequence>MSHPLTDHLSPTPIHAPCAVKVGGHSFGFGARFFAIATVPNGGVGGRPVAPVPCDRSSATNSVPEGRTQDGAEGRSPSPALGANVSTLDHAATANGKAVRHHA</sequence>
<dbReference type="EMBL" id="CP053021">
    <property type="protein sequence ID" value="QJR01748.1"/>
    <property type="molecule type" value="Genomic_DNA"/>
</dbReference>
<dbReference type="RefSeq" id="WP_169860465.1">
    <property type="nucleotide sequence ID" value="NZ_CP053021.1"/>
</dbReference>
<feature type="region of interest" description="Disordered" evidence="1">
    <location>
        <begin position="48"/>
        <end position="103"/>
    </location>
</feature>
<protein>
    <submittedName>
        <fullName evidence="2">Uncharacterized protein</fullName>
    </submittedName>
</protein>
<dbReference type="Proteomes" id="UP000502611">
    <property type="component" value="Chromosome"/>
</dbReference>
<evidence type="ECO:0000256" key="1">
    <source>
        <dbReference type="SAM" id="MobiDB-lite"/>
    </source>
</evidence>
<reference evidence="2 3" key="1">
    <citation type="submission" date="2020-04" db="EMBL/GenBank/DDBJ databases">
        <title>The Whole Genome Analysis of High salt-tolerant Sphingobium yanoikuyae YC-XJ2 with Aryl organophosphorus flame retardants (aryl-OPFRs)-degrading capacity and characteristics of Related phosphotriesterase.</title>
        <authorList>
            <person name="Li X."/>
        </authorList>
    </citation>
    <scope>NUCLEOTIDE SEQUENCE [LARGE SCALE GENOMIC DNA]</scope>
    <source>
        <strain evidence="2 3">YC-XJ2</strain>
    </source>
</reference>
<evidence type="ECO:0000313" key="2">
    <source>
        <dbReference type="EMBL" id="QJR01748.1"/>
    </source>
</evidence>
<accession>A0A6M4G3E0</accession>
<evidence type="ECO:0000313" key="3">
    <source>
        <dbReference type="Proteomes" id="UP000502611"/>
    </source>
</evidence>
<proteinExistence type="predicted"/>
<dbReference type="AlphaFoldDB" id="A0A6M4G3E0"/>